<organism evidence="3 4">
    <name type="scientific">candidate division MSBL1 archaeon SCGC-AAA259O05</name>
    <dbReference type="NCBI Taxonomy" id="1698271"/>
    <lineage>
        <taxon>Archaea</taxon>
        <taxon>Methanobacteriati</taxon>
        <taxon>Methanobacteriota</taxon>
        <taxon>candidate division MSBL1</taxon>
    </lineage>
</organism>
<keyword evidence="1" id="KW-0812">Transmembrane</keyword>
<dbReference type="Proteomes" id="UP000070344">
    <property type="component" value="Unassembled WGS sequence"/>
</dbReference>
<dbReference type="AlphaFoldDB" id="A0A133V3L0"/>
<protein>
    <recommendedName>
        <fullName evidence="2">Cation-transporting P-type ATPase N-terminal domain-containing protein</fullName>
    </recommendedName>
</protein>
<gene>
    <name evidence="3" type="ORF">AKJ41_03160</name>
</gene>
<keyword evidence="1" id="KW-1133">Transmembrane helix</keyword>
<sequence length="181" mass="20256">MNGKWHAETSEDILKELGTSENGLSKSEAKQRLEKFGANEIARGEETSVLKVFLDQFKDFLILILIVAAAISFFRSKLIKCVKSSSETDLERTWPTSSSTISQSKITVRPHKKRSHPTQLLTYFTYDKFSVNPLFQTLPTYLSASCSLSSCGVDFQAHSPIRGHCRTMVCARIGLNHCHAV</sequence>
<accession>A0A133V3L0</accession>
<evidence type="ECO:0000256" key="1">
    <source>
        <dbReference type="SAM" id="Phobius"/>
    </source>
</evidence>
<dbReference type="SMART" id="SM00831">
    <property type="entry name" value="Cation_ATPase_N"/>
    <property type="match status" value="1"/>
</dbReference>
<keyword evidence="4" id="KW-1185">Reference proteome</keyword>
<feature type="transmembrane region" description="Helical" evidence="1">
    <location>
        <begin position="60"/>
        <end position="76"/>
    </location>
</feature>
<evidence type="ECO:0000313" key="3">
    <source>
        <dbReference type="EMBL" id="KXB00996.1"/>
    </source>
</evidence>
<reference evidence="3 4" key="1">
    <citation type="journal article" date="2016" name="Sci. Rep.">
        <title>Metabolic traits of an uncultured archaeal lineage -MSBL1- from brine pools of the Red Sea.</title>
        <authorList>
            <person name="Mwirichia R."/>
            <person name="Alam I."/>
            <person name="Rashid M."/>
            <person name="Vinu M."/>
            <person name="Ba-Alawi W."/>
            <person name="Anthony Kamau A."/>
            <person name="Kamanda Ngugi D."/>
            <person name="Goker M."/>
            <person name="Klenk H.P."/>
            <person name="Bajic V."/>
            <person name="Stingl U."/>
        </authorList>
    </citation>
    <scope>NUCLEOTIDE SEQUENCE [LARGE SCALE GENOMIC DNA]</scope>
    <source>
        <strain evidence="3">SCGC-AAA259O05</strain>
    </source>
</reference>
<dbReference type="Pfam" id="PF00690">
    <property type="entry name" value="Cation_ATPase_N"/>
    <property type="match status" value="1"/>
</dbReference>
<dbReference type="EMBL" id="LHXV01000032">
    <property type="protein sequence ID" value="KXB00996.1"/>
    <property type="molecule type" value="Genomic_DNA"/>
</dbReference>
<dbReference type="Gene3D" id="1.20.1110.10">
    <property type="entry name" value="Calcium-transporting ATPase, transmembrane domain"/>
    <property type="match status" value="1"/>
</dbReference>
<name>A0A133V3L0_9EURY</name>
<evidence type="ECO:0000313" key="4">
    <source>
        <dbReference type="Proteomes" id="UP000070344"/>
    </source>
</evidence>
<comment type="caution">
    <text evidence="3">The sequence shown here is derived from an EMBL/GenBank/DDBJ whole genome shotgun (WGS) entry which is preliminary data.</text>
</comment>
<dbReference type="InterPro" id="IPR004014">
    <property type="entry name" value="ATPase_P-typ_cation-transptr_N"/>
</dbReference>
<dbReference type="SUPFAM" id="SSF81665">
    <property type="entry name" value="Calcium ATPase, transmembrane domain M"/>
    <property type="match status" value="1"/>
</dbReference>
<keyword evidence="1" id="KW-0472">Membrane</keyword>
<dbReference type="InterPro" id="IPR023298">
    <property type="entry name" value="ATPase_P-typ_TM_dom_sf"/>
</dbReference>
<feature type="domain" description="Cation-transporting P-type ATPase N-terminal" evidence="2">
    <location>
        <begin position="4"/>
        <end position="77"/>
    </location>
</feature>
<evidence type="ECO:0000259" key="2">
    <source>
        <dbReference type="SMART" id="SM00831"/>
    </source>
</evidence>
<dbReference type="Gene3D" id="2.70.150.10">
    <property type="entry name" value="Calcium-transporting ATPase, cytoplasmic transduction domain A"/>
    <property type="match status" value="1"/>
</dbReference>
<proteinExistence type="predicted"/>